<proteinExistence type="inferred from homology"/>
<dbReference type="KEGG" id="ccro:CMC5_059910"/>
<organism evidence="3 4">
    <name type="scientific">Chondromyces crocatus</name>
    <dbReference type="NCBI Taxonomy" id="52"/>
    <lineage>
        <taxon>Bacteria</taxon>
        <taxon>Pseudomonadati</taxon>
        <taxon>Myxococcota</taxon>
        <taxon>Polyangia</taxon>
        <taxon>Polyangiales</taxon>
        <taxon>Polyangiaceae</taxon>
        <taxon>Chondromyces</taxon>
    </lineage>
</organism>
<dbReference type="PRINTS" id="PR00081">
    <property type="entry name" value="GDHRDH"/>
</dbReference>
<keyword evidence="4" id="KW-1185">Reference proteome</keyword>
<dbReference type="AlphaFoldDB" id="A0A0K1ELL2"/>
<reference evidence="3 4" key="1">
    <citation type="submission" date="2015-07" db="EMBL/GenBank/DDBJ databases">
        <title>Genome analysis of myxobacterium Chondromyces crocatus Cm c5 reveals a high potential for natural compound synthesis and the genetic basis for the loss of fruiting body formation.</title>
        <authorList>
            <person name="Zaburannyi N."/>
            <person name="Bunk B."/>
            <person name="Maier J."/>
            <person name="Overmann J."/>
            <person name="Mueller R."/>
        </authorList>
    </citation>
    <scope>NUCLEOTIDE SEQUENCE [LARGE SCALE GENOMIC DNA]</scope>
    <source>
        <strain evidence="3 4">Cm c5</strain>
    </source>
</reference>
<dbReference type="Pfam" id="PF00106">
    <property type="entry name" value="adh_short"/>
    <property type="match status" value="1"/>
</dbReference>
<dbReference type="RefSeq" id="WP_245677813.1">
    <property type="nucleotide sequence ID" value="NZ_CP012159.1"/>
</dbReference>
<dbReference type="InterPro" id="IPR036291">
    <property type="entry name" value="NAD(P)-bd_dom_sf"/>
</dbReference>
<comment type="similarity">
    <text evidence="2">Belongs to the short-chain dehydrogenases/reductases (SDR) family.</text>
</comment>
<dbReference type="PANTHER" id="PTHR43157:SF66">
    <property type="entry name" value="WW DOMAIN-CONTAINING OXIDOREDUCTASE-LIKE PROTEIN"/>
    <property type="match status" value="1"/>
</dbReference>
<dbReference type="PANTHER" id="PTHR43157">
    <property type="entry name" value="PHOSPHATIDYLINOSITOL-GLYCAN BIOSYNTHESIS CLASS F PROTEIN-RELATED"/>
    <property type="match status" value="1"/>
</dbReference>
<sequence>MAFDTMEGRIVVLTGATGGIGKAAAIALARSGASVVLVCRDRARGEALQAEIREATGKETDLFLADLGVQAEVRRVAGELLGRYPRIHVLINNAGLVNLEREVTVDGIEATLAVNHLGPFLLTNLLLERLRESAPARIVNVSSDAHRFAPLDLDDLQNERRYGWMRVYGQSKLCNILFTRELSRRLAGSGVTVNSVHPGAVATGLGKNNGVWAKRIIGLLKPFFLTPEQGADTAVYLASARELEGVSGEYYVKRKVKRPAAHALDDVTARKLWERSEALTGLPADKASAG</sequence>
<dbReference type="SUPFAM" id="SSF51735">
    <property type="entry name" value="NAD(P)-binding Rossmann-fold domains"/>
    <property type="match status" value="1"/>
</dbReference>
<dbReference type="PRINTS" id="PR00080">
    <property type="entry name" value="SDRFAMILY"/>
</dbReference>
<evidence type="ECO:0000256" key="2">
    <source>
        <dbReference type="RuleBase" id="RU000363"/>
    </source>
</evidence>
<keyword evidence="1" id="KW-0560">Oxidoreductase</keyword>
<evidence type="ECO:0000313" key="4">
    <source>
        <dbReference type="Proteomes" id="UP000067626"/>
    </source>
</evidence>
<evidence type="ECO:0000256" key="1">
    <source>
        <dbReference type="ARBA" id="ARBA00023002"/>
    </source>
</evidence>
<dbReference type="Gene3D" id="3.40.50.720">
    <property type="entry name" value="NAD(P)-binding Rossmann-like Domain"/>
    <property type="match status" value="1"/>
</dbReference>
<dbReference type="CDD" id="cd05327">
    <property type="entry name" value="retinol-DH_like_SDR_c_like"/>
    <property type="match status" value="1"/>
</dbReference>
<evidence type="ECO:0000313" key="3">
    <source>
        <dbReference type="EMBL" id="AKT41780.1"/>
    </source>
</evidence>
<name>A0A0K1ELL2_CHOCO</name>
<dbReference type="InterPro" id="IPR002347">
    <property type="entry name" value="SDR_fam"/>
</dbReference>
<protein>
    <submittedName>
        <fullName evidence="3">Short-chain dehydrogenase</fullName>
    </submittedName>
</protein>
<dbReference type="PATRIC" id="fig|52.7.peg.6600"/>
<gene>
    <name evidence="3" type="ORF">CMC5_059910</name>
</gene>
<dbReference type="EMBL" id="CP012159">
    <property type="protein sequence ID" value="AKT41780.1"/>
    <property type="molecule type" value="Genomic_DNA"/>
</dbReference>
<dbReference type="GO" id="GO:0016491">
    <property type="term" value="F:oxidoreductase activity"/>
    <property type="evidence" value="ECO:0007669"/>
    <property type="project" value="UniProtKB-KW"/>
</dbReference>
<dbReference type="Proteomes" id="UP000067626">
    <property type="component" value="Chromosome"/>
</dbReference>
<accession>A0A0K1ELL2</accession>